<keyword evidence="3" id="KW-1185">Reference proteome</keyword>
<organism evidence="2 3">
    <name type="scientific">Ceratitis capitata</name>
    <name type="common">Mediterranean fruit fly</name>
    <name type="synonym">Tephritis capitata</name>
    <dbReference type="NCBI Taxonomy" id="7213"/>
    <lineage>
        <taxon>Eukaryota</taxon>
        <taxon>Metazoa</taxon>
        <taxon>Ecdysozoa</taxon>
        <taxon>Arthropoda</taxon>
        <taxon>Hexapoda</taxon>
        <taxon>Insecta</taxon>
        <taxon>Pterygota</taxon>
        <taxon>Neoptera</taxon>
        <taxon>Endopterygota</taxon>
        <taxon>Diptera</taxon>
        <taxon>Brachycera</taxon>
        <taxon>Muscomorpha</taxon>
        <taxon>Tephritoidea</taxon>
        <taxon>Tephritidae</taxon>
        <taxon>Ceratitis</taxon>
        <taxon>Ceratitis</taxon>
    </lineage>
</organism>
<feature type="region of interest" description="Disordered" evidence="1">
    <location>
        <begin position="217"/>
        <end position="259"/>
    </location>
</feature>
<evidence type="ECO:0000313" key="2">
    <source>
        <dbReference type="EMBL" id="CAD6996583.1"/>
    </source>
</evidence>
<dbReference type="OrthoDB" id="6090599at2759"/>
<dbReference type="Proteomes" id="UP000606786">
    <property type="component" value="Unassembled WGS sequence"/>
</dbReference>
<gene>
    <name evidence="2" type="ORF">CCAP1982_LOCUS5252</name>
</gene>
<accession>A0A811UHA3</accession>
<dbReference type="AlphaFoldDB" id="A0A811UHA3"/>
<proteinExistence type="predicted"/>
<comment type="caution">
    <text evidence="2">The sequence shown here is derived from an EMBL/GenBank/DDBJ whole genome shotgun (WGS) entry which is preliminary data.</text>
</comment>
<reference evidence="2" key="1">
    <citation type="submission" date="2020-11" db="EMBL/GenBank/DDBJ databases">
        <authorList>
            <person name="Whitehead M."/>
        </authorList>
    </citation>
    <scope>NUCLEOTIDE SEQUENCE</scope>
    <source>
        <strain evidence="2">EGII</strain>
    </source>
</reference>
<sequence>MLLCFFLRIDVVGLDLCRLLSEGFTALLLKEYELSEVFNFAEDDRKYETVKTQTHLEAEHDSTITNNELSASIERERQSEITAQPTSVTERDRIRSRLLAKMNPGYNNNSNAVHVNGNIATAANIVPKNDKNAIMQNIANSYHRTETSYNATSAANFANSAATIGWVHCRNLAAARNLARSYAIAVSVIGPSGRSAAKRAASVRCIDIARSSGMASVAGGHVPRCRSPNGVAPRRVAIRRRPTSIGPQHEGRIGSKRSS</sequence>
<evidence type="ECO:0000256" key="1">
    <source>
        <dbReference type="SAM" id="MobiDB-lite"/>
    </source>
</evidence>
<protein>
    <submittedName>
        <fullName evidence="2">(Mediterranean fruit fly) hypothetical protein</fullName>
    </submittedName>
</protein>
<name>A0A811UHA3_CERCA</name>
<evidence type="ECO:0000313" key="3">
    <source>
        <dbReference type="Proteomes" id="UP000606786"/>
    </source>
</evidence>
<dbReference type="EMBL" id="CAJHJT010000008">
    <property type="protein sequence ID" value="CAD6996583.1"/>
    <property type="molecule type" value="Genomic_DNA"/>
</dbReference>